<feature type="domain" description="HTH cro/C1-type" evidence="1">
    <location>
        <begin position="16"/>
        <end position="70"/>
    </location>
</feature>
<dbReference type="SUPFAM" id="SSF47413">
    <property type="entry name" value="lambda repressor-like DNA-binding domains"/>
    <property type="match status" value="1"/>
</dbReference>
<proteinExistence type="predicted"/>
<dbReference type="EMBL" id="LCYG01000016">
    <property type="protein sequence ID" value="KLK93891.1"/>
    <property type="molecule type" value="Genomic_DNA"/>
</dbReference>
<protein>
    <submittedName>
        <fullName evidence="2">Cro/Cl family transcriptional regulator</fullName>
    </submittedName>
</protein>
<dbReference type="RefSeq" id="WP_047187935.1">
    <property type="nucleotide sequence ID" value="NZ_LCYG01000016.1"/>
</dbReference>
<sequence length="137" mass="15283">MKKSTSSIDKEIGTRVRMRRISIGMSQEKLGEMLGLTFQQVQKYEKGMNRISVGRLVDIAKILGVDIHFFFNGIKSGKTEPGFAEQESPPYLADVMSTPEGLQLIRTFTSIKSAKVRKSIVQLVTSLAAQDEQERSS</sequence>
<evidence type="ECO:0000259" key="1">
    <source>
        <dbReference type="PROSITE" id="PS50943"/>
    </source>
</evidence>
<dbReference type="CDD" id="cd00093">
    <property type="entry name" value="HTH_XRE"/>
    <property type="match status" value="1"/>
</dbReference>
<dbReference type="STRING" id="1225564.AA309_05210"/>
<dbReference type="PATRIC" id="fig|1225564.3.peg.1503"/>
<comment type="caution">
    <text evidence="2">The sequence shown here is derived from an EMBL/GenBank/DDBJ whole genome shotgun (WGS) entry which is preliminary data.</text>
</comment>
<dbReference type="InterPro" id="IPR010982">
    <property type="entry name" value="Lambda_DNA-bd_dom_sf"/>
</dbReference>
<dbReference type="Gene3D" id="1.10.260.40">
    <property type="entry name" value="lambda repressor-like DNA-binding domains"/>
    <property type="match status" value="1"/>
</dbReference>
<dbReference type="InterPro" id="IPR001387">
    <property type="entry name" value="Cro/C1-type_HTH"/>
</dbReference>
<name>A0A0H1RGF0_9HYPH</name>
<reference evidence="2 3" key="1">
    <citation type="submission" date="2015-05" db="EMBL/GenBank/DDBJ databases">
        <title>Draft genome sequence of Microvirga vignae strain BR3299, a novel nitrogen fixing bacteria isolated from Brazil semi-aired region.</title>
        <authorList>
            <person name="Zilli J.E."/>
            <person name="Passos S.R."/>
            <person name="Leite J."/>
            <person name="Baldani J.I."/>
            <person name="Xavier G.R."/>
            <person name="Rumjaneck N.G."/>
            <person name="Simoes-Araujo J.L."/>
        </authorList>
    </citation>
    <scope>NUCLEOTIDE SEQUENCE [LARGE SCALE GENOMIC DNA]</scope>
    <source>
        <strain evidence="2 3">BR3299</strain>
    </source>
</reference>
<dbReference type="OrthoDB" id="9797172at2"/>
<dbReference type="PROSITE" id="PS50943">
    <property type="entry name" value="HTH_CROC1"/>
    <property type="match status" value="1"/>
</dbReference>
<dbReference type="Pfam" id="PF01381">
    <property type="entry name" value="HTH_3"/>
    <property type="match status" value="1"/>
</dbReference>
<dbReference type="GO" id="GO:0003677">
    <property type="term" value="F:DNA binding"/>
    <property type="evidence" value="ECO:0007669"/>
    <property type="project" value="InterPro"/>
</dbReference>
<gene>
    <name evidence="2" type="ORF">AA309_05210</name>
</gene>
<dbReference type="Proteomes" id="UP000035489">
    <property type="component" value="Unassembled WGS sequence"/>
</dbReference>
<evidence type="ECO:0000313" key="2">
    <source>
        <dbReference type="EMBL" id="KLK93891.1"/>
    </source>
</evidence>
<keyword evidence="3" id="KW-1185">Reference proteome</keyword>
<accession>A0A0H1RGF0</accession>
<dbReference type="AlphaFoldDB" id="A0A0H1RGF0"/>
<dbReference type="SMART" id="SM00530">
    <property type="entry name" value="HTH_XRE"/>
    <property type="match status" value="1"/>
</dbReference>
<evidence type="ECO:0000313" key="3">
    <source>
        <dbReference type="Proteomes" id="UP000035489"/>
    </source>
</evidence>
<organism evidence="2 3">
    <name type="scientific">Microvirga vignae</name>
    <dbReference type="NCBI Taxonomy" id="1225564"/>
    <lineage>
        <taxon>Bacteria</taxon>
        <taxon>Pseudomonadati</taxon>
        <taxon>Pseudomonadota</taxon>
        <taxon>Alphaproteobacteria</taxon>
        <taxon>Hyphomicrobiales</taxon>
        <taxon>Methylobacteriaceae</taxon>
        <taxon>Microvirga</taxon>
    </lineage>
</organism>